<accession>A0A072PKF5</accession>
<dbReference type="OrthoDB" id="5375886at2759"/>
<dbReference type="HOGENOM" id="CLU_182434_1_0_1"/>
<evidence type="ECO:0000313" key="2">
    <source>
        <dbReference type="EMBL" id="KEF59773.1"/>
    </source>
</evidence>
<organism evidence="2 3">
    <name type="scientific">Exophiala aquamarina CBS 119918</name>
    <dbReference type="NCBI Taxonomy" id="1182545"/>
    <lineage>
        <taxon>Eukaryota</taxon>
        <taxon>Fungi</taxon>
        <taxon>Dikarya</taxon>
        <taxon>Ascomycota</taxon>
        <taxon>Pezizomycotina</taxon>
        <taxon>Eurotiomycetes</taxon>
        <taxon>Chaetothyriomycetidae</taxon>
        <taxon>Chaetothyriales</taxon>
        <taxon>Herpotrichiellaceae</taxon>
        <taxon>Exophiala</taxon>
    </lineage>
</organism>
<proteinExistence type="predicted"/>
<dbReference type="EMBL" id="AMGV01000003">
    <property type="protein sequence ID" value="KEF59773.1"/>
    <property type="molecule type" value="Genomic_DNA"/>
</dbReference>
<dbReference type="AlphaFoldDB" id="A0A072PKF5"/>
<dbReference type="GeneID" id="25279550"/>
<evidence type="ECO:0000313" key="3">
    <source>
        <dbReference type="Proteomes" id="UP000027920"/>
    </source>
</evidence>
<reference evidence="2 3" key="1">
    <citation type="submission" date="2013-03" db="EMBL/GenBank/DDBJ databases">
        <title>The Genome Sequence of Exophiala aquamarina CBS 119918.</title>
        <authorList>
            <consortium name="The Broad Institute Genomics Platform"/>
            <person name="Cuomo C."/>
            <person name="de Hoog S."/>
            <person name="Gorbushina A."/>
            <person name="Walker B."/>
            <person name="Young S.K."/>
            <person name="Zeng Q."/>
            <person name="Gargeya S."/>
            <person name="Fitzgerald M."/>
            <person name="Haas B."/>
            <person name="Abouelleil A."/>
            <person name="Allen A.W."/>
            <person name="Alvarado L."/>
            <person name="Arachchi H.M."/>
            <person name="Berlin A.M."/>
            <person name="Chapman S.B."/>
            <person name="Gainer-Dewar J."/>
            <person name="Goldberg J."/>
            <person name="Griggs A."/>
            <person name="Gujja S."/>
            <person name="Hansen M."/>
            <person name="Howarth C."/>
            <person name="Imamovic A."/>
            <person name="Ireland A."/>
            <person name="Larimer J."/>
            <person name="McCowan C."/>
            <person name="Murphy C."/>
            <person name="Pearson M."/>
            <person name="Poon T.W."/>
            <person name="Priest M."/>
            <person name="Roberts A."/>
            <person name="Saif S."/>
            <person name="Shea T."/>
            <person name="Sisk P."/>
            <person name="Sykes S."/>
            <person name="Wortman J."/>
            <person name="Nusbaum C."/>
            <person name="Birren B."/>
        </authorList>
    </citation>
    <scope>NUCLEOTIDE SEQUENCE [LARGE SCALE GENOMIC DNA]</scope>
    <source>
        <strain evidence="2 3">CBS 119918</strain>
    </source>
</reference>
<gene>
    <name evidence="2" type="ORF">A1O9_04621</name>
</gene>
<dbReference type="Proteomes" id="UP000027920">
    <property type="component" value="Unassembled WGS sequence"/>
</dbReference>
<protein>
    <submittedName>
        <fullName evidence="2">Uncharacterized protein</fullName>
    </submittedName>
</protein>
<keyword evidence="3" id="KW-1185">Reference proteome</keyword>
<evidence type="ECO:0000256" key="1">
    <source>
        <dbReference type="SAM" id="MobiDB-lite"/>
    </source>
</evidence>
<name>A0A072PKF5_9EURO</name>
<dbReference type="RefSeq" id="XP_013262363.1">
    <property type="nucleotide sequence ID" value="XM_013406909.1"/>
</dbReference>
<feature type="compositionally biased region" description="Basic and acidic residues" evidence="1">
    <location>
        <begin position="58"/>
        <end position="69"/>
    </location>
</feature>
<comment type="caution">
    <text evidence="2">The sequence shown here is derived from an EMBL/GenBank/DDBJ whole genome shotgun (WGS) entry which is preliminary data.</text>
</comment>
<feature type="region of interest" description="Disordered" evidence="1">
    <location>
        <begin position="1"/>
        <end position="69"/>
    </location>
</feature>
<feature type="compositionally biased region" description="Low complexity" evidence="1">
    <location>
        <begin position="16"/>
        <end position="31"/>
    </location>
</feature>
<sequence length="69" mass="7047">MSAPNAGRQSPDPENQTGAQQQAHPAQPGSGKVDNSQGKNEGKGEQASGLADNPTHVLAEHADKTTSKS</sequence>
<dbReference type="VEuPathDB" id="FungiDB:A1O9_04621"/>